<dbReference type="FunFam" id="3.90.320.10:FF:000005">
    <property type="entry name" value="Mitochondrial genome maintenance exonuclease 1"/>
    <property type="match status" value="1"/>
</dbReference>
<dbReference type="GO" id="GO:0005739">
    <property type="term" value="C:mitochondrion"/>
    <property type="evidence" value="ECO:0007669"/>
    <property type="project" value="UniProtKB-SubCell"/>
</dbReference>
<feature type="active site" evidence="7">
    <location>
        <position position="265"/>
    </location>
</feature>
<dbReference type="EC" id="3.1.-.-" evidence="7"/>
<dbReference type="PANTHER" id="PTHR31340">
    <property type="entry name" value="MITOCHONDRIAL GENOME MAINTENANCE EXONUCLEASE 1"/>
    <property type="match status" value="1"/>
</dbReference>
<dbReference type="OrthoDB" id="5777131at2759"/>
<evidence type="ECO:0000256" key="6">
    <source>
        <dbReference type="ARBA" id="ARBA00023204"/>
    </source>
</evidence>
<dbReference type="InterPro" id="IPR038726">
    <property type="entry name" value="PDDEXK_AddAB-type"/>
</dbReference>
<dbReference type="GO" id="GO:0043504">
    <property type="term" value="P:mitochondrial DNA repair"/>
    <property type="evidence" value="ECO:0007669"/>
    <property type="project" value="UniProtKB-UniRule"/>
</dbReference>
<feature type="active site" evidence="7">
    <location>
        <position position="263"/>
    </location>
</feature>
<comment type="similarity">
    <text evidence="7">Belongs to the MGME1 family.</text>
</comment>
<dbReference type="GO" id="GO:0008297">
    <property type="term" value="F:single-stranded DNA exodeoxyribonuclease activity"/>
    <property type="evidence" value="ECO:0007669"/>
    <property type="project" value="UniProtKB-UniRule"/>
</dbReference>
<evidence type="ECO:0000313" key="10">
    <source>
        <dbReference type="Proteomes" id="UP000228934"/>
    </source>
</evidence>
<dbReference type="EMBL" id="KV922523">
    <property type="protein sequence ID" value="PIO04620.1"/>
    <property type="molecule type" value="Genomic_DNA"/>
</dbReference>
<dbReference type="PROSITE" id="PS51257">
    <property type="entry name" value="PROKAR_LIPOPROTEIN"/>
    <property type="match status" value="1"/>
</dbReference>
<keyword evidence="10" id="KW-1185">Reference proteome</keyword>
<feature type="domain" description="PD-(D/E)XK endonuclease-like" evidence="8">
    <location>
        <begin position="236"/>
        <end position="316"/>
    </location>
</feature>
<keyword evidence="2" id="KW-0227">DNA damage</keyword>
<accession>A0A2G9PMW0</accession>
<dbReference type="PANTHER" id="PTHR31340:SF3">
    <property type="entry name" value="MITOCHONDRIAL GENOME MAINTENANCE EXONUCLEASE 1"/>
    <property type="match status" value="1"/>
</dbReference>
<sequence>MLTMKTLHLICRNCRGMTNVLFQYPHTPAFLSTSCTTHSKKNKVNGYEDIDQEKYANLVRMVTSSKTNCQTPEKIFEEDSFLYGKVVKSKASSQEPEARVPQNRSLMFNSNKVILSVEKTDPSIPVRIALPARDQMASGRLPSVTRILQQTMPMEQAFYLERWKQRMIMELGEEGFIEYTAAVFSQGKLFHARLEDLLVSRDDSIQRPEDTDKMSGYLASVDHVLSDVSGLRTLESTVLHSELKYLGIVDCVAHYRGRLCIIEWKTSEKQKTHIQRTFDNPLQVAAYVGALNHDANYNFQVDCGLVVVAYKDGSPAHAHFMDPELCQYYWDKWLLRLEEYKEKKEEKQ</sequence>
<evidence type="ECO:0000256" key="3">
    <source>
        <dbReference type="ARBA" id="ARBA00022801"/>
    </source>
</evidence>
<dbReference type="Proteomes" id="UP000228934">
    <property type="component" value="Unassembled WGS sequence"/>
</dbReference>
<dbReference type="InterPro" id="IPR011604">
    <property type="entry name" value="PDDEXK-like_dom_sf"/>
</dbReference>
<evidence type="ECO:0000256" key="5">
    <source>
        <dbReference type="ARBA" id="ARBA00023128"/>
    </source>
</evidence>
<feature type="active site" evidence="7">
    <location>
        <position position="250"/>
    </location>
</feature>
<comment type="subcellular location">
    <subcellularLocation>
        <location evidence="7">Mitochondrion</location>
    </subcellularLocation>
</comment>
<dbReference type="Pfam" id="PF12705">
    <property type="entry name" value="PDDEXK_1"/>
    <property type="match status" value="1"/>
</dbReference>
<dbReference type="AlphaFoldDB" id="A0A2G9PMW0"/>
<gene>
    <name evidence="7" type="primary">MGME1</name>
    <name evidence="9" type="ORF">AB205_0061060</name>
</gene>
<dbReference type="HAMAP" id="MF_03030">
    <property type="entry name" value="MGME1"/>
    <property type="match status" value="1"/>
</dbReference>
<protein>
    <recommendedName>
        <fullName evidence="7">Mitochondrial genome maintenance exonuclease 1</fullName>
        <ecNumber evidence="7">3.1.-.-</ecNumber>
    </recommendedName>
</protein>
<comment type="function">
    <text evidence="7">Metal-dependent single-stranded DNA (ssDNA) exonuclease involved in mitochondrial genome maintenance. Has preference for 5'-3' exonuclease activity. Necessary for maintenance of proper 7S DNA levels. Probably involved in mitochondrial DNA (mtDNA) repair.</text>
</comment>
<dbReference type="Gene3D" id="3.90.320.10">
    <property type="match status" value="1"/>
</dbReference>
<keyword evidence="4 7" id="KW-0269">Exonuclease</keyword>
<keyword evidence="5 7" id="KW-0496">Mitochondrion</keyword>
<evidence type="ECO:0000256" key="1">
    <source>
        <dbReference type="ARBA" id="ARBA00022722"/>
    </source>
</evidence>
<reference evidence="10" key="1">
    <citation type="journal article" date="2017" name="Nat. Commun.">
        <title>The North American bullfrog draft genome provides insight into hormonal regulation of long noncoding RNA.</title>
        <authorList>
            <person name="Hammond S.A."/>
            <person name="Warren R.L."/>
            <person name="Vandervalk B.P."/>
            <person name="Kucuk E."/>
            <person name="Khan H."/>
            <person name="Gibb E.A."/>
            <person name="Pandoh P."/>
            <person name="Kirk H."/>
            <person name="Zhao Y."/>
            <person name="Jones M."/>
            <person name="Mungall A.J."/>
            <person name="Coope R."/>
            <person name="Pleasance S."/>
            <person name="Moore R.A."/>
            <person name="Holt R.A."/>
            <person name="Round J.M."/>
            <person name="Ohora S."/>
            <person name="Walle B.V."/>
            <person name="Veldhoen N."/>
            <person name="Helbing C.C."/>
            <person name="Birol I."/>
        </authorList>
    </citation>
    <scope>NUCLEOTIDE SEQUENCE [LARGE SCALE GENOMIC DNA]</scope>
</reference>
<keyword evidence="3 7" id="KW-0378">Hydrolase</keyword>
<keyword evidence="6" id="KW-0234">DNA repair</keyword>
<evidence type="ECO:0000256" key="7">
    <source>
        <dbReference type="HAMAP-Rule" id="MF_03030"/>
    </source>
</evidence>
<name>A0A2G9PMW0_AQUCT</name>
<keyword evidence="1 7" id="KW-0540">Nuclease</keyword>
<evidence type="ECO:0000256" key="4">
    <source>
        <dbReference type="ARBA" id="ARBA00022839"/>
    </source>
</evidence>
<evidence type="ECO:0000256" key="2">
    <source>
        <dbReference type="ARBA" id="ARBA00022763"/>
    </source>
</evidence>
<evidence type="ECO:0000313" key="9">
    <source>
        <dbReference type="EMBL" id="PIO04620.1"/>
    </source>
</evidence>
<dbReference type="GO" id="GO:0006264">
    <property type="term" value="P:mitochondrial DNA replication"/>
    <property type="evidence" value="ECO:0007669"/>
    <property type="project" value="TreeGrafter"/>
</dbReference>
<organism evidence="9 10">
    <name type="scientific">Aquarana catesbeiana</name>
    <name type="common">American bullfrog</name>
    <name type="synonym">Rana catesbeiana</name>
    <dbReference type="NCBI Taxonomy" id="8400"/>
    <lineage>
        <taxon>Eukaryota</taxon>
        <taxon>Metazoa</taxon>
        <taxon>Chordata</taxon>
        <taxon>Craniata</taxon>
        <taxon>Vertebrata</taxon>
        <taxon>Euteleostomi</taxon>
        <taxon>Amphibia</taxon>
        <taxon>Batrachia</taxon>
        <taxon>Anura</taxon>
        <taxon>Neobatrachia</taxon>
        <taxon>Ranoidea</taxon>
        <taxon>Ranidae</taxon>
        <taxon>Aquarana</taxon>
    </lineage>
</organism>
<evidence type="ECO:0000259" key="8">
    <source>
        <dbReference type="Pfam" id="PF12705"/>
    </source>
</evidence>
<proteinExistence type="inferred from homology"/>